<evidence type="ECO:0000256" key="2">
    <source>
        <dbReference type="SAM" id="SignalP"/>
    </source>
</evidence>
<organism evidence="3 4">
    <name type="scientific">Thermothielavioides terrestris</name>
    <dbReference type="NCBI Taxonomy" id="2587410"/>
    <lineage>
        <taxon>Eukaryota</taxon>
        <taxon>Fungi</taxon>
        <taxon>Dikarya</taxon>
        <taxon>Ascomycota</taxon>
        <taxon>Pezizomycotina</taxon>
        <taxon>Sordariomycetes</taxon>
        <taxon>Sordariomycetidae</taxon>
        <taxon>Sordariales</taxon>
        <taxon>Chaetomiaceae</taxon>
        <taxon>Thermothielavioides</taxon>
    </lineage>
</organism>
<dbReference type="Proteomes" id="UP000289323">
    <property type="component" value="Unassembled WGS sequence"/>
</dbReference>
<dbReference type="AlphaFoldDB" id="A0A3S4AQ93"/>
<dbReference type="EMBL" id="OUUZ01000003">
    <property type="protein sequence ID" value="SPQ20237.1"/>
    <property type="molecule type" value="Genomic_DNA"/>
</dbReference>
<evidence type="ECO:0000256" key="1">
    <source>
        <dbReference type="SAM" id="MobiDB-lite"/>
    </source>
</evidence>
<feature type="signal peptide" evidence="2">
    <location>
        <begin position="1"/>
        <end position="22"/>
    </location>
</feature>
<feature type="region of interest" description="Disordered" evidence="1">
    <location>
        <begin position="128"/>
        <end position="148"/>
    </location>
</feature>
<name>A0A3S4AQ93_9PEZI</name>
<sequence length="148" mass="15259">MQVSLSNTGLLLVSMLVGISSAAPAPPEVTLPSGLPPTCIRFDNGVLQTPSCYTATVTTVPLDCPRIECPTQNIYCPLYIKETTVAVPCSTDCCPTTPTHTVTTKCPGCKTGCVIPTETITVTTGCGKTHPGGWGPPPPTPTATLIDG</sequence>
<protein>
    <submittedName>
        <fullName evidence="3">2a966bb7-59bd-4934-9aa4-07e17b4d67a6</fullName>
    </submittedName>
</protein>
<accession>A0A3S4AQ93</accession>
<gene>
    <name evidence="3" type="ORF">TT172_LOCUS2656</name>
</gene>
<evidence type="ECO:0000313" key="4">
    <source>
        <dbReference type="Proteomes" id="UP000289323"/>
    </source>
</evidence>
<reference evidence="3 4" key="1">
    <citation type="submission" date="2018-04" db="EMBL/GenBank/DDBJ databases">
        <authorList>
            <person name="Huttner S."/>
            <person name="Dainat J."/>
        </authorList>
    </citation>
    <scope>NUCLEOTIDE SEQUENCE [LARGE SCALE GENOMIC DNA]</scope>
</reference>
<proteinExistence type="predicted"/>
<feature type="chain" id="PRO_5018772577" evidence="2">
    <location>
        <begin position="23"/>
        <end position="148"/>
    </location>
</feature>
<evidence type="ECO:0000313" key="3">
    <source>
        <dbReference type="EMBL" id="SPQ20237.1"/>
    </source>
</evidence>
<keyword evidence="2" id="KW-0732">Signal</keyword>